<evidence type="ECO:0000256" key="1">
    <source>
        <dbReference type="SAM" id="Coils"/>
    </source>
</evidence>
<evidence type="ECO:0000313" key="3">
    <source>
        <dbReference type="EMBL" id="KAF4622221.1"/>
    </source>
</evidence>
<organism evidence="3 4">
    <name type="scientific">Agrocybe pediades</name>
    <dbReference type="NCBI Taxonomy" id="84607"/>
    <lineage>
        <taxon>Eukaryota</taxon>
        <taxon>Fungi</taxon>
        <taxon>Dikarya</taxon>
        <taxon>Basidiomycota</taxon>
        <taxon>Agaricomycotina</taxon>
        <taxon>Agaricomycetes</taxon>
        <taxon>Agaricomycetidae</taxon>
        <taxon>Agaricales</taxon>
        <taxon>Agaricineae</taxon>
        <taxon>Strophariaceae</taxon>
        <taxon>Agrocybe</taxon>
    </lineage>
</organism>
<feature type="region of interest" description="Disordered" evidence="2">
    <location>
        <begin position="451"/>
        <end position="477"/>
    </location>
</feature>
<reference evidence="3 4" key="1">
    <citation type="submission" date="2019-12" db="EMBL/GenBank/DDBJ databases">
        <authorList>
            <person name="Floudas D."/>
            <person name="Bentzer J."/>
            <person name="Ahren D."/>
            <person name="Johansson T."/>
            <person name="Persson P."/>
            <person name="Tunlid A."/>
        </authorList>
    </citation>
    <scope>NUCLEOTIDE SEQUENCE [LARGE SCALE GENOMIC DNA]</scope>
    <source>
        <strain evidence="3 4">CBS 102.39</strain>
    </source>
</reference>
<accession>A0A8H4R4U1</accession>
<comment type="caution">
    <text evidence="3">The sequence shown here is derived from an EMBL/GenBank/DDBJ whole genome shotgun (WGS) entry which is preliminary data.</text>
</comment>
<feature type="compositionally biased region" description="Polar residues" evidence="2">
    <location>
        <begin position="58"/>
        <end position="84"/>
    </location>
</feature>
<feature type="compositionally biased region" description="Basic and acidic residues" evidence="2">
    <location>
        <begin position="456"/>
        <end position="473"/>
    </location>
</feature>
<feature type="compositionally biased region" description="Polar residues" evidence="2">
    <location>
        <begin position="26"/>
        <end position="42"/>
    </location>
</feature>
<feature type="coiled-coil region" evidence="1">
    <location>
        <begin position="483"/>
        <end position="531"/>
    </location>
</feature>
<name>A0A8H4R4U1_9AGAR</name>
<gene>
    <name evidence="3" type="ORF">D9613_009199</name>
</gene>
<sequence length="733" mass="82219">MNPSLQSNLPGSSSTGVTSTNGNPSMQYQPEGTASNPISLLNSTSTSTSEAPRKRMRTSLSTSYPMDPSQRIQSQQATPSMTQTPFFAPPPLPSPLVQNAWSGITLPGTWSAAPMNALAQQHPPRPPTRRYPSTLQPIQSAMVKSMPMPSMNAPNGMIPVSSSQVVSQQENIAAQNPGYFGIQPNFRPSPFVMSPFAPIPQPQGRQISRSTINMTNMIHVANNNPTIQGGLPMSNHAIPNDMNPPYFPTPLPTVNQFNPGQPLPTSNGGTPIVHEKQQQQHQQHQQRQAMVMAERQFVQQQLQAQLKAQKPSVALATTPQAQGAPLSIPAIPTSALPTPRPQTFIVPVDQPNSTPVLNQGLSQTQPPAQALMNPQKSVPFTSPAIHRNADILMDLLREEVKRAWTLMKRKLKENRVDVGVGTDEIFDFLEEKALAEGLQDGEVKHVQMTSELEASTEERNALKDSEEKPKSDADSEYSLLATQKAFNEEREKWSNERKSLQDDISRLKESMMELEKENARIKAELEAEKRFREKNENQRPTDAERAQWEAERRALENGLTALKECVVDMQKESKSLFTGSSVKRPADHNWEEQENDPWLPLKQKIKQEETRVELDSARRALVDETRQTAVLRSELDMEREKARKALKSFEAKEAYWLDIFRAFQTKPQPNHPRTREGSEQLLEEIWYDLQMDLEFWKASGKYLEGDTENGLVGAVVNRLQETILKLERLCNVF</sequence>
<dbReference type="Proteomes" id="UP000521872">
    <property type="component" value="Unassembled WGS sequence"/>
</dbReference>
<evidence type="ECO:0000313" key="4">
    <source>
        <dbReference type="Proteomes" id="UP000521872"/>
    </source>
</evidence>
<feature type="region of interest" description="Disordered" evidence="2">
    <location>
        <begin position="259"/>
        <end position="284"/>
    </location>
</feature>
<feature type="compositionally biased region" description="Polar residues" evidence="2">
    <location>
        <begin position="259"/>
        <end position="269"/>
    </location>
</feature>
<protein>
    <submittedName>
        <fullName evidence="3">Uncharacterized protein</fullName>
    </submittedName>
</protein>
<dbReference type="EMBL" id="JAACJL010000002">
    <property type="protein sequence ID" value="KAF4622221.1"/>
    <property type="molecule type" value="Genomic_DNA"/>
</dbReference>
<feature type="compositionally biased region" description="Low complexity" evidence="2">
    <location>
        <begin position="10"/>
        <end position="25"/>
    </location>
</feature>
<proteinExistence type="predicted"/>
<keyword evidence="4" id="KW-1185">Reference proteome</keyword>
<dbReference type="AlphaFoldDB" id="A0A8H4R4U1"/>
<feature type="region of interest" description="Disordered" evidence="2">
    <location>
        <begin position="1"/>
        <end position="93"/>
    </location>
</feature>
<evidence type="ECO:0000256" key="2">
    <source>
        <dbReference type="SAM" id="MobiDB-lite"/>
    </source>
</evidence>
<keyword evidence="1" id="KW-0175">Coiled coil</keyword>